<dbReference type="Gene3D" id="1.20.1250.20">
    <property type="entry name" value="MFS general substrate transporter like domains"/>
    <property type="match status" value="1"/>
</dbReference>
<feature type="transmembrane region" description="Helical" evidence="7">
    <location>
        <begin position="121"/>
        <end position="140"/>
    </location>
</feature>
<evidence type="ECO:0000256" key="1">
    <source>
        <dbReference type="ARBA" id="ARBA00004141"/>
    </source>
</evidence>
<protein>
    <recommendedName>
        <fullName evidence="8">Major facilitator superfamily (MFS) profile domain-containing protein</fullName>
    </recommendedName>
</protein>
<dbReference type="InterPro" id="IPR011701">
    <property type="entry name" value="MFS"/>
</dbReference>
<dbReference type="HOGENOM" id="CLU_001265_54_6_1"/>
<evidence type="ECO:0000259" key="8">
    <source>
        <dbReference type="PROSITE" id="PS50850"/>
    </source>
</evidence>
<evidence type="ECO:0000256" key="3">
    <source>
        <dbReference type="ARBA" id="ARBA00022692"/>
    </source>
</evidence>
<feature type="transmembrane region" description="Helical" evidence="7">
    <location>
        <begin position="88"/>
        <end position="109"/>
    </location>
</feature>
<keyword evidence="5 7" id="KW-0472">Membrane</keyword>
<dbReference type="PANTHER" id="PTHR23504:SF15">
    <property type="entry name" value="MAJOR FACILITATOR SUPERFAMILY (MFS) PROFILE DOMAIN-CONTAINING PROTEIN"/>
    <property type="match status" value="1"/>
</dbReference>
<keyword evidence="4 7" id="KW-1133">Transmembrane helix</keyword>
<feature type="transmembrane region" description="Helical" evidence="7">
    <location>
        <begin position="409"/>
        <end position="438"/>
    </location>
</feature>
<feature type="transmembrane region" description="Helical" evidence="7">
    <location>
        <begin position="178"/>
        <end position="202"/>
    </location>
</feature>
<dbReference type="Pfam" id="PF07690">
    <property type="entry name" value="MFS_1"/>
    <property type="match status" value="1"/>
</dbReference>
<evidence type="ECO:0000256" key="7">
    <source>
        <dbReference type="SAM" id="Phobius"/>
    </source>
</evidence>
<dbReference type="EMBL" id="KL198037">
    <property type="protein sequence ID" value="KDQ14561.1"/>
    <property type="molecule type" value="Genomic_DNA"/>
</dbReference>
<dbReference type="SUPFAM" id="SSF103473">
    <property type="entry name" value="MFS general substrate transporter"/>
    <property type="match status" value="1"/>
</dbReference>
<dbReference type="AlphaFoldDB" id="A0A067MSK3"/>
<feature type="transmembrane region" description="Helical" evidence="7">
    <location>
        <begin position="222"/>
        <end position="244"/>
    </location>
</feature>
<proteinExistence type="predicted"/>
<dbReference type="InParanoid" id="A0A067MSK3"/>
<feature type="transmembrane region" description="Helical" evidence="7">
    <location>
        <begin position="379"/>
        <end position="397"/>
    </location>
</feature>
<name>A0A067MSK3_BOTB1</name>
<feature type="domain" description="Major facilitator superfamily (MFS) profile" evidence="8">
    <location>
        <begin position="49"/>
        <end position="507"/>
    </location>
</feature>
<keyword evidence="10" id="KW-1185">Reference proteome</keyword>
<comment type="subcellular location">
    <subcellularLocation>
        <location evidence="1">Membrane</location>
        <topology evidence="1">Multi-pass membrane protein</topology>
    </subcellularLocation>
</comment>
<dbReference type="InterPro" id="IPR020846">
    <property type="entry name" value="MFS_dom"/>
</dbReference>
<organism evidence="9 10">
    <name type="scientific">Botryobasidium botryosum (strain FD-172 SS1)</name>
    <dbReference type="NCBI Taxonomy" id="930990"/>
    <lineage>
        <taxon>Eukaryota</taxon>
        <taxon>Fungi</taxon>
        <taxon>Dikarya</taxon>
        <taxon>Basidiomycota</taxon>
        <taxon>Agaricomycotina</taxon>
        <taxon>Agaricomycetes</taxon>
        <taxon>Cantharellales</taxon>
        <taxon>Botryobasidiaceae</taxon>
        <taxon>Botryobasidium</taxon>
    </lineage>
</organism>
<feature type="region of interest" description="Disordered" evidence="6">
    <location>
        <begin position="257"/>
        <end position="279"/>
    </location>
</feature>
<sequence length="512" mass="55303">MSSYNTFDSARAPARGSTEEDPNQPLLSTSNDAALHQVQPSRTPLPKRQLFILFFMRLSEHTSFNVIYPFVNEMVQRAGKIGDPKAVGYYSGLLESLFNIAQFLTVFWWGYISDRLGRKPVILLELLGIAIFMTAFGFSTSLLQMIIFRTIAGALNGNIAVIKCVIGEITDETNQSRAFAIIPMAASTGFTLAPFLGGVLSRPADRFPSVFGNWQIFVRHPYALPCITATTITLLALIAGAVFFKETLENPKRWRWVPDSESKPQAGATISVPAPSTSTSTSGPLLLEVAPTAAPMSIRKISQDPVVRSVMIPYLFLGLANVSFESIFVLWMYTPLHSGGMGFLPATIGTTLSVSGLASLLVSAWIFPTLQRRFGTLPLYHIAMSAFPIMALCYPIVQKAAEIEGRRAAVIGLSVITALRCIAGASFACNMILVNASAPERRSLGSVNGLAQMVTTSMRAVGPGLASSIFALSLQKGYLGGQLIWVYLFGIGLAAAGTSFWAQDGRQGSRCT</sequence>
<evidence type="ECO:0000256" key="6">
    <source>
        <dbReference type="SAM" id="MobiDB-lite"/>
    </source>
</evidence>
<keyword evidence="3 7" id="KW-0812">Transmembrane</keyword>
<dbReference type="GO" id="GO:0022857">
    <property type="term" value="F:transmembrane transporter activity"/>
    <property type="evidence" value="ECO:0007669"/>
    <property type="project" value="InterPro"/>
</dbReference>
<keyword evidence="2" id="KW-0813">Transport</keyword>
<reference evidence="10" key="1">
    <citation type="journal article" date="2014" name="Proc. Natl. Acad. Sci. U.S.A.">
        <title>Extensive sampling of basidiomycete genomes demonstrates inadequacy of the white-rot/brown-rot paradigm for wood decay fungi.</title>
        <authorList>
            <person name="Riley R."/>
            <person name="Salamov A.A."/>
            <person name="Brown D.W."/>
            <person name="Nagy L.G."/>
            <person name="Floudas D."/>
            <person name="Held B.W."/>
            <person name="Levasseur A."/>
            <person name="Lombard V."/>
            <person name="Morin E."/>
            <person name="Otillar R."/>
            <person name="Lindquist E.A."/>
            <person name="Sun H."/>
            <person name="LaButti K.M."/>
            <person name="Schmutz J."/>
            <person name="Jabbour D."/>
            <person name="Luo H."/>
            <person name="Baker S.E."/>
            <person name="Pisabarro A.G."/>
            <person name="Walton J.D."/>
            <person name="Blanchette R.A."/>
            <person name="Henrissat B."/>
            <person name="Martin F."/>
            <person name="Cullen D."/>
            <person name="Hibbett D.S."/>
            <person name="Grigoriev I.V."/>
        </authorList>
    </citation>
    <scope>NUCLEOTIDE SEQUENCE [LARGE SCALE GENOMIC DNA]</scope>
    <source>
        <strain evidence="10">FD-172 SS1</strain>
    </source>
</reference>
<dbReference type="Proteomes" id="UP000027195">
    <property type="component" value="Unassembled WGS sequence"/>
</dbReference>
<dbReference type="InterPro" id="IPR001958">
    <property type="entry name" value="Tet-R_TetA/multi-R_MdtG-like"/>
</dbReference>
<feature type="transmembrane region" description="Helical" evidence="7">
    <location>
        <begin position="343"/>
        <end position="367"/>
    </location>
</feature>
<gene>
    <name evidence="9" type="ORF">BOTBODRAFT_32693</name>
</gene>
<dbReference type="GO" id="GO:0016020">
    <property type="term" value="C:membrane"/>
    <property type="evidence" value="ECO:0007669"/>
    <property type="project" value="UniProtKB-SubCell"/>
</dbReference>
<feature type="transmembrane region" description="Helical" evidence="7">
    <location>
        <begin position="450"/>
        <end position="472"/>
    </location>
</feature>
<dbReference type="CDD" id="cd17330">
    <property type="entry name" value="MFS_SLC46_TetA_like"/>
    <property type="match status" value="1"/>
</dbReference>
<evidence type="ECO:0000313" key="9">
    <source>
        <dbReference type="EMBL" id="KDQ14561.1"/>
    </source>
</evidence>
<dbReference type="PROSITE" id="PS50850">
    <property type="entry name" value="MFS"/>
    <property type="match status" value="1"/>
</dbReference>
<evidence type="ECO:0000256" key="5">
    <source>
        <dbReference type="ARBA" id="ARBA00023136"/>
    </source>
</evidence>
<feature type="transmembrane region" description="Helical" evidence="7">
    <location>
        <begin position="484"/>
        <end position="502"/>
    </location>
</feature>
<accession>A0A067MSK3</accession>
<feature type="region of interest" description="Disordered" evidence="6">
    <location>
        <begin position="1"/>
        <end position="28"/>
    </location>
</feature>
<dbReference type="PRINTS" id="PR01035">
    <property type="entry name" value="TCRTETA"/>
</dbReference>
<evidence type="ECO:0000313" key="10">
    <source>
        <dbReference type="Proteomes" id="UP000027195"/>
    </source>
</evidence>
<feature type="transmembrane region" description="Helical" evidence="7">
    <location>
        <begin position="306"/>
        <end position="331"/>
    </location>
</feature>
<dbReference type="PANTHER" id="PTHR23504">
    <property type="entry name" value="MAJOR FACILITATOR SUPERFAMILY DOMAIN-CONTAINING PROTEIN 10"/>
    <property type="match status" value="1"/>
</dbReference>
<evidence type="ECO:0000256" key="2">
    <source>
        <dbReference type="ARBA" id="ARBA00022448"/>
    </source>
</evidence>
<dbReference type="OrthoDB" id="419616at2759"/>
<dbReference type="InterPro" id="IPR036259">
    <property type="entry name" value="MFS_trans_sf"/>
</dbReference>
<evidence type="ECO:0000256" key="4">
    <source>
        <dbReference type="ARBA" id="ARBA00022989"/>
    </source>
</evidence>